<dbReference type="NCBIfam" id="TIGR01547">
    <property type="entry name" value="phage_term_2"/>
    <property type="match status" value="1"/>
</dbReference>
<comment type="caution">
    <text evidence="1">The sequence shown here is derived from an EMBL/GenBank/DDBJ whole genome shotgun (WGS) entry which is preliminary data.</text>
</comment>
<dbReference type="InterPro" id="IPR006437">
    <property type="entry name" value="Phage_terminase_lsu"/>
</dbReference>
<gene>
    <name evidence="1" type="ORF">HOQ43_10860</name>
</gene>
<accession>A0A850CBK7</accession>
<dbReference type="AlphaFoldDB" id="A0A850CBK7"/>
<evidence type="ECO:0000313" key="1">
    <source>
        <dbReference type="EMBL" id="NUQ88950.1"/>
    </source>
</evidence>
<dbReference type="InterPro" id="IPR027417">
    <property type="entry name" value="P-loop_NTPase"/>
</dbReference>
<dbReference type="Gene3D" id="3.30.420.280">
    <property type="match status" value="1"/>
</dbReference>
<organism evidence="1 2">
    <name type="scientific">Glycomyces artemisiae</name>
    <dbReference type="NCBI Taxonomy" id="1076443"/>
    <lineage>
        <taxon>Bacteria</taxon>
        <taxon>Bacillati</taxon>
        <taxon>Actinomycetota</taxon>
        <taxon>Actinomycetes</taxon>
        <taxon>Glycomycetales</taxon>
        <taxon>Glycomycetaceae</taxon>
        <taxon>Glycomyces</taxon>
    </lineage>
</organism>
<sequence>MDLDRITSILSPKQIRAIVGCLDTPQIALLSGAVSAGKTIASLIAFIAALAAAPDHGLIVIVGRTLQTIERNIIDPLQSRQIFGDLAEQVHHTTGSTTAVILGRTVHLIGANNALAVGRIQGSTVALAYVDEATLVPYAFWMMLLSRLRVAGAKLIATTNPDGPAHWLKREFIDRGAEVGLRHWHFTLRDNPSLTREYVDLLTTQYVGLWYRRFIEGDWCLAHGAIYDMWDDARHVIDDLPPIDRWMSLGVDYGTTNPFAAVMIGLGRDRRLHVTGEYRYDSKTQQGTLTDAQYSERLQVWLAAHPRPHEITATGQAYGVRPERIYVDPSAASFLTQLWADKVPNVADANNAVIDGIRTVSTVIGRDRLRVHRSAKGLLGELPGYSWDPQAAERGEDKPIKVADHSVDALRYGVHSAAWLWRSWLNEPIRDEGVRA</sequence>
<name>A0A850CBK7_9ACTN</name>
<protein>
    <submittedName>
        <fullName evidence="1">PBSX family phage terminase large subunit</fullName>
    </submittedName>
</protein>
<dbReference type="EMBL" id="JABFXE010000451">
    <property type="protein sequence ID" value="NUQ88950.1"/>
    <property type="molecule type" value="Genomic_DNA"/>
</dbReference>
<reference evidence="1 2" key="1">
    <citation type="submission" date="2020-05" db="EMBL/GenBank/DDBJ databases">
        <title>DNA-SIP metagenomic assembled genomes.</title>
        <authorList>
            <person name="Yu J."/>
        </authorList>
    </citation>
    <scope>NUCLEOTIDE SEQUENCE [LARGE SCALE GENOMIC DNA]</scope>
    <source>
        <strain evidence="1">Bin5.27</strain>
    </source>
</reference>
<evidence type="ECO:0000313" key="2">
    <source>
        <dbReference type="Proteomes" id="UP000574690"/>
    </source>
</evidence>
<dbReference type="SUPFAM" id="SSF52540">
    <property type="entry name" value="P-loop containing nucleoside triphosphate hydrolases"/>
    <property type="match status" value="1"/>
</dbReference>
<dbReference type="Gene3D" id="3.40.50.300">
    <property type="entry name" value="P-loop containing nucleotide triphosphate hydrolases"/>
    <property type="match status" value="1"/>
</dbReference>
<dbReference type="Pfam" id="PF03237">
    <property type="entry name" value="Terminase_6N"/>
    <property type="match status" value="1"/>
</dbReference>
<dbReference type="Proteomes" id="UP000574690">
    <property type="component" value="Unassembled WGS sequence"/>
</dbReference>
<proteinExistence type="predicted"/>